<dbReference type="EMBL" id="NQIK02000006">
    <property type="protein sequence ID" value="KAF7569854.1"/>
    <property type="molecule type" value="Genomic_DNA"/>
</dbReference>
<gene>
    <name evidence="2" type="ORF">PtrM4_122690</name>
</gene>
<proteinExistence type="predicted"/>
<accession>A0A834RTY3</accession>
<dbReference type="Proteomes" id="UP000245464">
    <property type="component" value="Chromosome 6"/>
</dbReference>
<comment type="caution">
    <text evidence="2">The sequence shown here is derived from an EMBL/GenBank/DDBJ whole genome shotgun (WGS) entry which is preliminary data.</text>
</comment>
<evidence type="ECO:0000313" key="2">
    <source>
        <dbReference type="EMBL" id="KAF7569854.1"/>
    </source>
</evidence>
<dbReference type="RefSeq" id="XP_065961718.1">
    <property type="nucleotide sequence ID" value="XM_066108533.1"/>
</dbReference>
<dbReference type="GeneID" id="90957196"/>
<reference evidence="2" key="1">
    <citation type="journal article" date="2018" name="BMC Genomics">
        <title>Comparative genomics of the wheat fungal pathogen Pyrenophora tritici-repentis reveals chromosomal variations and genome plasticity.</title>
        <authorList>
            <person name="Moolhuijzen P."/>
            <person name="See P.T."/>
            <person name="Hane J.K."/>
            <person name="Shi G."/>
            <person name="Liu Z."/>
            <person name="Oliver R.P."/>
            <person name="Moffat C.S."/>
        </authorList>
    </citation>
    <scope>NUCLEOTIDE SEQUENCE [LARGE SCALE GENOMIC DNA]</scope>
    <source>
        <strain evidence="2">M4</strain>
    </source>
</reference>
<protein>
    <submittedName>
        <fullName evidence="2">Uncharacterized protein</fullName>
    </submittedName>
</protein>
<dbReference type="AlphaFoldDB" id="A0A834RTY3"/>
<evidence type="ECO:0000313" key="3">
    <source>
        <dbReference type="Proteomes" id="UP000245464"/>
    </source>
</evidence>
<feature type="compositionally biased region" description="Basic and acidic residues" evidence="1">
    <location>
        <begin position="13"/>
        <end position="39"/>
    </location>
</feature>
<sequence length="70" mass="8334">MDTKNVPESLQAEEERIRAQREKDDAKRDAQLEKERQEDIKSGREVLDKKFQQLEFLMNKSKVSTTSYME</sequence>
<feature type="region of interest" description="Disordered" evidence="1">
    <location>
        <begin position="1"/>
        <end position="39"/>
    </location>
</feature>
<dbReference type="KEGG" id="ptrr:90957196"/>
<name>A0A834RTY3_9PLEO</name>
<organism evidence="2 3">
    <name type="scientific">Pyrenophora tritici-repentis</name>
    <dbReference type="NCBI Taxonomy" id="45151"/>
    <lineage>
        <taxon>Eukaryota</taxon>
        <taxon>Fungi</taxon>
        <taxon>Dikarya</taxon>
        <taxon>Ascomycota</taxon>
        <taxon>Pezizomycotina</taxon>
        <taxon>Dothideomycetes</taxon>
        <taxon>Pleosporomycetidae</taxon>
        <taxon>Pleosporales</taxon>
        <taxon>Pleosporineae</taxon>
        <taxon>Pleosporaceae</taxon>
        <taxon>Pyrenophora</taxon>
    </lineage>
</organism>
<evidence type="ECO:0000256" key="1">
    <source>
        <dbReference type="SAM" id="MobiDB-lite"/>
    </source>
</evidence>